<dbReference type="Gene3D" id="3.40.50.1820">
    <property type="entry name" value="alpha/beta hydrolase"/>
    <property type="match status" value="1"/>
</dbReference>
<proteinExistence type="inferred from homology"/>
<evidence type="ECO:0000256" key="2">
    <source>
        <dbReference type="ARBA" id="ARBA00038334"/>
    </source>
</evidence>
<dbReference type="SUPFAM" id="SSF53474">
    <property type="entry name" value="alpha/beta-Hydrolases"/>
    <property type="match status" value="1"/>
</dbReference>
<keyword evidence="1" id="KW-0378">Hydrolase</keyword>
<dbReference type="OrthoDB" id="284184at2759"/>
<comment type="similarity">
    <text evidence="2">Belongs to the AB hydrolase superfamily. Epoxide hydrolase family.</text>
</comment>
<evidence type="ECO:0000313" key="5">
    <source>
        <dbReference type="Proteomes" id="UP000054342"/>
    </source>
</evidence>
<dbReference type="PANTHER" id="PTHR43329">
    <property type="entry name" value="EPOXIDE HYDROLASE"/>
    <property type="match status" value="1"/>
</dbReference>
<evidence type="ECO:0000259" key="3">
    <source>
        <dbReference type="Pfam" id="PF00561"/>
    </source>
</evidence>
<protein>
    <recommendedName>
        <fullName evidence="3">AB hydrolase-1 domain-containing protein</fullName>
    </recommendedName>
</protein>
<dbReference type="GO" id="GO:0016787">
    <property type="term" value="F:hydrolase activity"/>
    <property type="evidence" value="ECO:0007669"/>
    <property type="project" value="UniProtKB-KW"/>
</dbReference>
<dbReference type="InterPro" id="IPR000073">
    <property type="entry name" value="AB_hydrolase_1"/>
</dbReference>
<dbReference type="EMBL" id="KN847317">
    <property type="protein sequence ID" value="KIW61262.1"/>
    <property type="molecule type" value="Genomic_DNA"/>
</dbReference>
<feature type="domain" description="AB hydrolase-1" evidence="3">
    <location>
        <begin position="88"/>
        <end position="319"/>
    </location>
</feature>
<dbReference type="PRINTS" id="PR00412">
    <property type="entry name" value="EPOXHYDRLASE"/>
</dbReference>
<gene>
    <name evidence="4" type="ORF">PV05_01407</name>
</gene>
<sequence length="340" mass="38707">MATPSSLQYTSLPARAEKMVAGQLFLSEEEIRDEVAKFAHVKPRSENKDGDTEVLEGATFTHHFILGPGDGEVIRWHYVETGPADGEVIVFLHGIPDAWYQWHMQMAKLSATFRCIAPDLKGYGQSDKKPGDYRHEGAGEQLFAMLQLISGLERFNLITHDRGTVQADFIVANHPDHVLRYARGEQHLFHFHPSLAPQGDLFMDAPYNGILDDPRKLIVWAHASLGTRQLPRHQIERAIQEFSYPGISRAVPRYFNSSSFRSEWLQRRGRLLAAWKCPVLILQGYESKTQPREFYESIGPEHIPNAKTVQVQFIPGGHFWPMECPNETTEALERFFKSPS</sequence>
<evidence type="ECO:0000313" key="4">
    <source>
        <dbReference type="EMBL" id="KIW61262.1"/>
    </source>
</evidence>
<dbReference type="AlphaFoldDB" id="A0A0D2DG26"/>
<name>A0A0D2DG26_9EURO</name>
<dbReference type="InterPro" id="IPR000639">
    <property type="entry name" value="Epox_hydrolase-like"/>
</dbReference>
<organism evidence="4 5">
    <name type="scientific">Exophiala xenobiotica</name>
    <dbReference type="NCBI Taxonomy" id="348802"/>
    <lineage>
        <taxon>Eukaryota</taxon>
        <taxon>Fungi</taxon>
        <taxon>Dikarya</taxon>
        <taxon>Ascomycota</taxon>
        <taxon>Pezizomycotina</taxon>
        <taxon>Eurotiomycetes</taxon>
        <taxon>Chaetothyriomycetidae</taxon>
        <taxon>Chaetothyriales</taxon>
        <taxon>Herpotrichiellaceae</taxon>
        <taxon>Exophiala</taxon>
    </lineage>
</organism>
<dbReference type="InterPro" id="IPR029058">
    <property type="entry name" value="AB_hydrolase_fold"/>
</dbReference>
<dbReference type="HOGENOM" id="CLU_069859_0_0_1"/>
<dbReference type="GeneID" id="25323315"/>
<dbReference type="Pfam" id="PF00561">
    <property type="entry name" value="Abhydrolase_1"/>
    <property type="match status" value="1"/>
</dbReference>
<dbReference type="STRING" id="348802.A0A0D2DG26"/>
<accession>A0A0D2DG26</accession>
<keyword evidence="5" id="KW-1185">Reference proteome</keyword>
<reference evidence="4 5" key="1">
    <citation type="submission" date="2015-01" db="EMBL/GenBank/DDBJ databases">
        <title>The Genome Sequence of Exophiala xenobiotica CBS118157.</title>
        <authorList>
            <consortium name="The Broad Institute Genomics Platform"/>
            <person name="Cuomo C."/>
            <person name="de Hoog S."/>
            <person name="Gorbushina A."/>
            <person name="Stielow B."/>
            <person name="Teixiera M."/>
            <person name="Abouelleil A."/>
            <person name="Chapman S.B."/>
            <person name="Priest M."/>
            <person name="Young S.K."/>
            <person name="Wortman J."/>
            <person name="Nusbaum C."/>
            <person name="Birren B."/>
        </authorList>
    </citation>
    <scope>NUCLEOTIDE SEQUENCE [LARGE SCALE GENOMIC DNA]</scope>
    <source>
        <strain evidence="4 5">CBS 118157</strain>
    </source>
</reference>
<dbReference type="Proteomes" id="UP000054342">
    <property type="component" value="Unassembled WGS sequence"/>
</dbReference>
<evidence type="ECO:0000256" key="1">
    <source>
        <dbReference type="ARBA" id="ARBA00022801"/>
    </source>
</evidence>
<dbReference type="RefSeq" id="XP_013321846.1">
    <property type="nucleotide sequence ID" value="XM_013466392.1"/>
</dbReference>